<comment type="caution">
    <text evidence="2">The sequence shown here is derived from an EMBL/GenBank/DDBJ whole genome shotgun (WGS) entry which is preliminary data.</text>
</comment>
<keyword evidence="1" id="KW-1133">Transmembrane helix</keyword>
<keyword evidence="1" id="KW-0472">Membrane</keyword>
<reference evidence="2 3" key="1">
    <citation type="submission" date="2019-12" db="EMBL/GenBank/DDBJ databases">
        <title>Novel species isolated from a subtropical stream in China.</title>
        <authorList>
            <person name="Lu H."/>
        </authorList>
    </citation>
    <scope>NUCLEOTIDE SEQUENCE [LARGE SCALE GENOMIC DNA]</scope>
    <source>
        <strain evidence="2 3">CY13W</strain>
    </source>
</reference>
<name>A0ABW9VNM9_9BURK</name>
<dbReference type="EMBL" id="WWCM01000014">
    <property type="protein sequence ID" value="MYM41181.1"/>
    <property type="molecule type" value="Genomic_DNA"/>
</dbReference>
<protein>
    <recommendedName>
        <fullName evidence="4">Pilus assembly protein</fullName>
    </recommendedName>
</protein>
<sequence length="183" mass="20020">MQKSTGVRWRVDAFLYICRRWVEAYCLQAVLLGFGVAACIAAGIWMVSNAASLRLATDDLNRLRAARPMVDVTATRVAAPVLPSFASSRLVGQIHAAAAQLGVAIDEINLTFENSLNQPFLRYRANFKVTTRYPSIRSFAAITLASSKELELDGVSCSRADLNTPDVTCDFTVSALYERDSHG</sequence>
<gene>
    <name evidence="2" type="ORF">GTP27_17830</name>
</gene>
<dbReference type="Proteomes" id="UP000478090">
    <property type="component" value="Unassembled WGS sequence"/>
</dbReference>
<keyword evidence="1" id="KW-0812">Transmembrane</keyword>
<evidence type="ECO:0000313" key="3">
    <source>
        <dbReference type="Proteomes" id="UP000478090"/>
    </source>
</evidence>
<evidence type="ECO:0000313" key="2">
    <source>
        <dbReference type="EMBL" id="MYM41181.1"/>
    </source>
</evidence>
<evidence type="ECO:0008006" key="4">
    <source>
        <dbReference type="Google" id="ProtNLM"/>
    </source>
</evidence>
<feature type="transmembrane region" description="Helical" evidence="1">
    <location>
        <begin position="21"/>
        <end position="47"/>
    </location>
</feature>
<evidence type="ECO:0000256" key="1">
    <source>
        <dbReference type="SAM" id="Phobius"/>
    </source>
</evidence>
<accession>A0ABW9VNM9</accession>
<keyword evidence="3" id="KW-1185">Reference proteome</keyword>
<organism evidence="2 3">
    <name type="scientific">Duganella qianjiadongensis</name>
    <dbReference type="NCBI Taxonomy" id="2692176"/>
    <lineage>
        <taxon>Bacteria</taxon>
        <taxon>Pseudomonadati</taxon>
        <taxon>Pseudomonadota</taxon>
        <taxon>Betaproteobacteria</taxon>
        <taxon>Burkholderiales</taxon>
        <taxon>Oxalobacteraceae</taxon>
        <taxon>Telluria group</taxon>
        <taxon>Duganella</taxon>
    </lineage>
</organism>
<dbReference type="RefSeq" id="WP_161040508.1">
    <property type="nucleotide sequence ID" value="NZ_WWCM01000014.1"/>
</dbReference>
<proteinExistence type="predicted"/>